<accession>A0A9W9JSF3</accession>
<protein>
    <submittedName>
        <fullName evidence="1">Uncharacterized protein</fullName>
    </submittedName>
</protein>
<reference evidence="1" key="2">
    <citation type="journal article" date="2023" name="IMA Fungus">
        <title>Comparative genomic study of the Penicillium genus elucidates a diverse pangenome and 15 lateral gene transfer events.</title>
        <authorList>
            <person name="Petersen C."/>
            <person name="Sorensen T."/>
            <person name="Nielsen M.R."/>
            <person name="Sondergaard T.E."/>
            <person name="Sorensen J.L."/>
            <person name="Fitzpatrick D.A."/>
            <person name="Frisvad J.C."/>
            <person name="Nielsen K.L."/>
        </authorList>
    </citation>
    <scope>NUCLEOTIDE SEQUENCE</scope>
    <source>
        <strain evidence="1">IBT 30069</strain>
    </source>
</reference>
<proteinExistence type="predicted"/>
<dbReference type="EMBL" id="JAPQKH010000012">
    <property type="protein sequence ID" value="KAJ5080849.1"/>
    <property type="molecule type" value="Genomic_DNA"/>
</dbReference>
<gene>
    <name evidence="1" type="ORF">N7456_013559</name>
</gene>
<dbReference type="AlphaFoldDB" id="A0A9W9JSF3"/>
<organism evidence="1 2">
    <name type="scientific">Penicillium angulare</name>
    <dbReference type="NCBI Taxonomy" id="116970"/>
    <lineage>
        <taxon>Eukaryota</taxon>
        <taxon>Fungi</taxon>
        <taxon>Dikarya</taxon>
        <taxon>Ascomycota</taxon>
        <taxon>Pezizomycotina</taxon>
        <taxon>Eurotiomycetes</taxon>
        <taxon>Eurotiomycetidae</taxon>
        <taxon>Eurotiales</taxon>
        <taxon>Aspergillaceae</taxon>
        <taxon>Penicillium</taxon>
    </lineage>
</organism>
<keyword evidence="2" id="KW-1185">Reference proteome</keyword>
<evidence type="ECO:0000313" key="2">
    <source>
        <dbReference type="Proteomes" id="UP001149165"/>
    </source>
</evidence>
<sequence length="77" mass="8799">MSYTKLSFVTSEVIRSAEYRHPPHTEACGPHALADYAGWTMIGIGAESDCNHETLELAMTNCVVYKRYKKRQLNYQD</sequence>
<comment type="caution">
    <text evidence="1">The sequence shown here is derived from an EMBL/GenBank/DDBJ whole genome shotgun (WGS) entry which is preliminary data.</text>
</comment>
<reference evidence="1" key="1">
    <citation type="submission" date="2022-11" db="EMBL/GenBank/DDBJ databases">
        <authorList>
            <person name="Petersen C."/>
        </authorList>
    </citation>
    <scope>NUCLEOTIDE SEQUENCE</scope>
    <source>
        <strain evidence="1">IBT 30069</strain>
    </source>
</reference>
<name>A0A9W9JSF3_9EURO</name>
<dbReference type="Proteomes" id="UP001149165">
    <property type="component" value="Unassembled WGS sequence"/>
</dbReference>
<evidence type="ECO:0000313" key="1">
    <source>
        <dbReference type="EMBL" id="KAJ5080849.1"/>
    </source>
</evidence>